<accession>A0ABW9KJ14</accession>
<dbReference type="InterPro" id="IPR038297">
    <property type="entry name" value="CcmH/CycL/NrfF/Ccl2_sf"/>
</dbReference>
<reference evidence="7 8" key="1">
    <citation type="submission" date="2024-12" db="EMBL/GenBank/DDBJ databases">
        <authorList>
            <person name="Lee Y."/>
        </authorList>
    </citation>
    <scope>NUCLEOTIDE SEQUENCE [LARGE SCALE GENOMIC DNA]</scope>
    <source>
        <strain evidence="7 8">03SUJ4</strain>
    </source>
</reference>
<keyword evidence="5" id="KW-1133">Transmembrane helix</keyword>
<comment type="caution">
    <text evidence="7">The sequence shown here is derived from an EMBL/GenBank/DDBJ whole genome shotgun (WGS) entry which is preliminary data.</text>
</comment>
<organism evidence="7 8">
    <name type="scientific">Terriglobus aquaticus</name>
    <dbReference type="NCBI Taxonomy" id="940139"/>
    <lineage>
        <taxon>Bacteria</taxon>
        <taxon>Pseudomonadati</taxon>
        <taxon>Acidobacteriota</taxon>
        <taxon>Terriglobia</taxon>
        <taxon>Terriglobales</taxon>
        <taxon>Acidobacteriaceae</taxon>
        <taxon>Terriglobus</taxon>
    </lineage>
</organism>
<evidence type="ECO:0000256" key="1">
    <source>
        <dbReference type="ARBA" id="ARBA00010342"/>
    </source>
</evidence>
<keyword evidence="5" id="KW-0812">Transmembrane</keyword>
<protein>
    <recommendedName>
        <fullName evidence="5">Cytochrome c-type biogenesis protein</fullName>
    </recommendedName>
</protein>
<evidence type="ECO:0000256" key="2">
    <source>
        <dbReference type="ARBA" id="ARBA00022617"/>
    </source>
</evidence>
<proteinExistence type="inferred from homology"/>
<evidence type="ECO:0000313" key="7">
    <source>
        <dbReference type="EMBL" id="MFN2975786.1"/>
    </source>
</evidence>
<dbReference type="EMBL" id="JBJYXY010000001">
    <property type="protein sequence ID" value="MFN2975786.1"/>
    <property type="molecule type" value="Genomic_DNA"/>
</dbReference>
<feature type="domain" description="CcmH/CycL/Ccl2/NrfF N-terminal" evidence="6">
    <location>
        <begin position="31"/>
        <end position="132"/>
    </location>
</feature>
<dbReference type="CDD" id="cd16378">
    <property type="entry name" value="CcmH_N"/>
    <property type="match status" value="1"/>
</dbReference>
<dbReference type="Proteomes" id="UP001634747">
    <property type="component" value="Unassembled WGS sequence"/>
</dbReference>
<keyword evidence="2 5" id="KW-0349">Heme</keyword>
<dbReference type="Pfam" id="PF03918">
    <property type="entry name" value="CcmH"/>
    <property type="match status" value="1"/>
</dbReference>
<dbReference type="Gene3D" id="1.10.8.640">
    <property type="entry name" value="Cytochrome C biogenesis protein"/>
    <property type="match status" value="1"/>
</dbReference>
<keyword evidence="5" id="KW-0472">Membrane</keyword>
<keyword evidence="3 5" id="KW-0479">Metal-binding</keyword>
<gene>
    <name evidence="7" type="ORF">ACK2TP_08430</name>
</gene>
<keyword evidence="4 5" id="KW-0408">Iron</keyword>
<sequence>MPRLMRQPSRRLLLLLTIFFAALVTTGASNTGSRFNDLGHKMVCTCGCNQILLECNHVGCPNSSGMIDELRGQLGSGANDTSILNAFAAKYGPTVLAAPIRGGFDNAAWIVPFVVFLLAIGGTALLIRKWRGRHLITPEGIPVTLPGTDHDSMRERIRRETEF</sequence>
<keyword evidence="8" id="KW-1185">Reference proteome</keyword>
<evidence type="ECO:0000256" key="5">
    <source>
        <dbReference type="RuleBase" id="RU364112"/>
    </source>
</evidence>
<dbReference type="InterPro" id="IPR005616">
    <property type="entry name" value="CcmH/CycL/Ccl2/NrfF_N"/>
</dbReference>
<evidence type="ECO:0000313" key="8">
    <source>
        <dbReference type="Proteomes" id="UP001634747"/>
    </source>
</evidence>
<dbReference type="RefSeq" id="WP_263412702.1">
    <property type="nucleotide sequence ID" value="NZ_BAABBH010000001.1"/>
</dbReference>
<name>A0ABW9KJ14_9BACT</name>
<keyword evidence="5" id="KW-0732">Signal</keyword>
<evidence type="ECO:0000259" key="6">
    <source>
        <dbReference type="Pfam" id="PF03918"/>
    </source>
</evidence>
<evidence type="ECO:0000256" key="4">
    <source>
        <dbReference type="ARBA" id="ARBA00023004"/>
    </source>
</evidence>
<evidence type="ECO:0000256" key="3">
    <source>
        <dbReference type="ARBA" id="ARBA00022723"/>
    </source>
</evidence>
<feature type="transmembrane region" description="Helical" evidence="5">
    <location>
        <begin position="107"/>
        <end position="127"/>
    </location>
</feature>
<comment type="similarity">
    <text evidence="1 5">Belongs to the CcmH/CycL/Ccl2/NrfF family.</text>
</comment>
<comment type="function">
    <text evidence="5">Possible subunit of a heme lyase.</text>
</comment>